<evidence type="ECO:0000256" key="1">
    <source>
        <dbReference type="PIRSR" id="PIRSR016184-1"/>
    </source>
</evidence>
<sequence length="301" mass="32833">MPFTVPYYIVDVFAESKYAGNQLAVFLDADDLTSEEMQRIAKEVNFSETTFVANAPEADGSYHVRIFTPESELPFAGHPTLGTAYVLQRIRSREPIDALTLRLGVGPIDVALEYDDGASEAPSRLWMRQLRPTFGAEVPHTRIADVLGVDAGDIEDSLPVQEVSTGLSSLIVPLRSLNALRSARPNRDKQLELAQAIESKAILAFARDAVEPGRDLHVRVFVESLGIPEDPATGSANGALIGYLLRHGLYGDAFELRAEQGYAVGRPSLLSLRGTRKSADDYDIVVGGRCFLIARGEWFAG</sequence>
<dbReference type="AlphaFoldDB" id="A0A5R9GFG7"/>
<protein>
    <submittedName>
        <fullName evidence="2">PhzF family phenazine biosynthesis protein</fullName>
    </submittedName>
</protein>
<proteinExistence type="predicted"/>
<dbReference type="PANTHER" id="PTHR13774">
    <property type="entry name" value="PHENAZINE BIOSYNTHESIS PROTEIN"/>
    <property type="match status" value="1"/>
</dbReference>
<comment type="caution">
    <text evidence="2">The sequence shown here is derived from an EMBL/GenBank/DDBJ whole genome shotgun (WGS) entry which is preliminary data.</text>
</comment>
<feature type="active site" evidence="1">
    <location>
        <position position="48"/>
    </location>
</feature>
<reference evidence="2 3" key="1">
    <citation type="submission" date="2019-05" db="EMBL/GenBank/DDBJ databases">
        <authorList>
            <person name="Narsing Rao M.P."/>
            <person name="Li W.J."/>
        </authorList>
    </citation>
    <scope>NUCLEOTIDE SEQUENCE [LARGE SCALE GENOMIC DNA]</scope>
    <source>
        <strain evidence="2 3">SYSU_K30003</strain>
    </source>
</reference>
<evidence type="ECO:0000313" key="3">
    <source>
        <dbReference type="Proteomes" id="UP000309676"/>
    </source>
</evidence>
<dbReference type="PIRSF" id="PIRSF016184">
    <property type="entry name" value="PhzC_PhzF"/>
    <property type="match status" value="1"/>
</dbReference>
<gene>
    <name evidence="2" type="ORF">FE782_15080</name>
</gene>
<dbReference type="SUPFAM" id="SSF54506">
    <property type="entry name" value="Diaminopimelate epimerase-like"/>
    <property type="match status" value="1"/>
</dbReference>
<dbReference type="InterPro" id="IPR003719">
    <property type="entry name" value="Phenazine_PhzF-like"/>
</dbReference>
<dbReference type="RefSeq" id="WP_138195045.1">
    <property type="nucleotide sequence ID" value="NZ_VCIW01000009.1"/>
</dbReference>
<dbReference type="Pfam" id="PF02567">
    <property type="entry name" value="PhzC-PhzF"/>
    <property type="match status" value="1"/>
</dbReference>
<evidence type="ECO:0000313" key="2">
    <source>
        <dbReference type="EMBL" id="TLS51433.1"/>
    </source>
</evidence>
<name>A0A5R9GFG7_9BACL</name>
<dbReference type="GO" id="GO:0005737">
    <property type="term" value="C:cytoplasm"/>
    <property type="evidence" value="ECO:0007669"/>
    <property type="project" value="TreeGrafter"/>
</dbReference>
<dbReference type="Gene3D" id="3.10.310.10">
    <property type="entry name" value="Diaminopimelate Epimerase, Chain A, domain 1"/>
    <property type="match status" value="2"/>
</dbReference>
<dbReference type="EMBL" id="VCIW01000009">
    <property type="protein sequence ID" value="TLS51433.1"/>
    <property type="molecule type" value="Genomic_DNA"/>
</dbReference>
<dbReference type="Proteomes" id="UP000309676">
    <property type="component" value="Unassembled WGS sequence"/>
</dbReference>
<dbReference type="GO" id="GO:0016853">
    <property type="term" value="F:isomerase activity"/>
    <property type="evidence" value="ECO:0007669"/>
    <property type="project" value="TreeGrafter"/>
</dbReference>
<dbReference type="OrthoDB" id="9788221at2"/>
<organism evidence="2 3">
    <name type="scientific">Paenibacillus antri</name>
    <dbReference type="NCBI Taxonomy" id="2582848"/>
    <lineage>
        <taxon>Bacteria</taxon>
        <taxon>Bacillati</taxon>
        <taxon>Bacillota</taxon>
        <taxon>Bacilli</taxon>
        <taxon>Bacillales</taxon>
        <taxon>Paenibacillaceae</taxon>
        <taxon>Paenibacillus</taxon>
    </lineage>
</organism>
<dbReference type="NCBIfam" id="TIGR00654">
    <property type="entry name" value="PhzF_family"/>
    <property type="match status" value="1"/>
</dbReference>
<dbReference type="PANTHER" id="PTHR13774:SF32">
    <property type="entry name" value="ANTISENSE-ENHANCING SEQUENCE 1"/>
    <property type="match status" value="1"/>
</dbReference>
<accession>A0A5R9GFG7</accession>
<keyword evidence="3" id="KW-1185">Reference proteome</keyword>